<dbReference type="EMBL" id="JBHSSN010000005">
    <property type="protein sequence ID" value="MFC6323032.1"/>
    <property type="molecule type" value="Genomic_DNA"/>
</dbReference>
<dbReference type="RefSeq" id="WP_125593999.1">
    <property type="nucleotide sequence ID" value="NZ_JBHSSN010000005.1"/>
</dbReference>
<accession>A0ABW1UVI4</accession>
<keyword evidence="3" id="KW-1133">Transmembrane helix</keyword>
<evidence type="ECO:0000256" key="1">
    <source>
        <dbReference type="ARBA" id="ARBA00004241"/>
    </source>
</evidence>
<keyword evidence="3" id="KW-0472">Membrane</keyword>
<dbReference type="SUPFAM" id="SSF54523">
    <property type="entry name" value="Pili subunits"/>
    <property type="match status" value="1"/>
</dbReference>
<proteinExistence type="predicted"/>
<reference evidence="5" key="1">
    <citation type="journal article" date="2019" name="Int. J. Syst. Evol. Microbiol.">
        <title>The Global Catalogue of Microorganisms (GCM) 10K type strain sequencing project: providing services to taxonomists for standard genome sequencing and annotation.</title>
        <authorList>
            <consortium name="The Broad Institute Genomics Platform"/>
            <consortium name="The Broad Institute Genome Sequencing Center for Infectious Disease"/>
            <person name="Wu L."/>
            <person name="Ma J."/>
        </authorList>
    </citation>
    <scope>NUCLEOTIDE SEQUENCE [LARGE SCALE GENOMIC DNA]</scope>
    <source>
        <strain evidence="5">CCM 8895</strain>
    </source>
</reference>
<dbReference type="NCBIfam" id="TIGR02532">
    <property type="entry name" value="IV_pilin_GFxxxE"/>
    <property type="match status" value="1"/>
</dbReference>
<evidence type="ECO:0000313" key="5">
    <source>
        <dbReference type="Proteomes" id="UP001596186"/>
    </source>
</evidence>
<organism evidence="4 5">
    <name type="scientific">Companilactobacillus baiquanensis</name>
    <dbReference type="NCBI Taxonomy" id="2486005"/>
    <lineage>
        <taxon>Bacteria</taxon>
        <taxon>Bacillati</taxon>
        <taxon>Bacillota</taxon>
        <taxon>Bacilli</taxon>
        <taxon>Lactobacillales</taxon>
        <taxon>Lactobacillaceae</taxon>
        <taxon>Companilactobacillus</taxon>
    </lineage>
</organism>
<evidence type="ECO:0000256" key="3">
    <source>
        <dbReference type="SAM" id="Phobius"/>
    </source>
</evidence>
<comment type="caution">
    <text evidence="4">The sequence shown here is derived from an EMBL/GenBank/DDBJ whole genome shotgun (WGS) entry which is preliminary data.</text>
</comment>
<comment type="subcellular location">
    <subcellularLocation>
        <location evidence="1">Cell surface</location>
    </subcellularLocation>
</comment>
<keyword evidence="2" id="KW-0178">Competence</keyword>
<dbReference type="Proteomes" id="UP001596186">
    <property type="component" value="Unassembled WGS sequence"/>
</dbReference>
<evidence type="ECO:0000313" key="4">
    <source>
        <dbReference type="EMBL" id="MFC6323032.1"/>
    </source>
</evidence>
<keyword evidence="3" id="KW-0812">Transmembrane</keyword>
<sequence length="149" mass="17335">MVKLLKSRRFGFTLAESVIVLAIFCILILATNLGVKDYQSKIAERQSMQQFKNLFKNTLNEAFLSGKDYNIVISSDSNSVVFKSNENNVFFARLKFPNTIKYFKNESTIQVRRTGLIRPQTIKFYSNLTNHNYIYVIQMNWGEIIEKNT</sequence>
<gene>
    <name evidence="4" type="ORF">ACFP1F_04520</name>
</gene>
<feature type="transmembrane region" description="Helical" evidence="3">
    <location>
        <begin position="12"/>
        <end position="35"/>
    </location>
</feature>
<dbReference type="Pfam" id="PF07963">
    <property type="entry name" value="N_methyl"/>
    <property type="match status" value="1"/>
</dbReference>
<evidence type="ECO:0000256" key="2">
    <source>
        <dbReference type="ARBA" id="ARBA00023287"/>
    </source>
</evidence>
<name>A0ABW1UVI4_9LACO</name>
<protein>
    <submittedName>
        <fullName evidence="4">Prepilin-type N-terminal cleavage/methylation domain-containing protein</fullName>
    </submittedName>
</protein>
<keyword evidence="5" id="KW-1185">Reference proteome</keyword>
<dbReference type="InterPro" id="IPR045584">
    <property type="entry name" value="Pilin-like"/>
</dbReference>
<dbReference type="InterPro" id="IPR012902">
    <property type="entry name" value="N_methyl_site"/>
</dbReference>